<evidence type="ECO:0000256" key="3">
    <source>
        <dbReference type="ARBA" id="ARBA00023180"/>
    </source>
</evidence>
<dbReference type="Pfam" id="PF00254">
    <property type="entry name" value="FKBP_C"/>
    <property type="match status" value="1"/>
</dbReference>
<reference evidence="6" key="1">
    <citation type="submission" date="2021-02" db="EMBL/GenBank/DDBJ databases">
        <authorList>
            <person name="Dougan E. K."/>
            <person name="Rhodes N."/>
            <person name="Thang M."/>
            <person name="Chan C."/>
        </authorList>
    </citation>
    <scope>NUCLEOTIDE SEQUENCE</scope>
</reference>
<dbReference type="SUPFAM" id="SSF54534">
    <property type="entry name" value="FKBP-like"/>
    <property type="match status" value="1"/>
</dbReference>
<dbReference type="PROSITE" id="PS50059">
    <property type="entry name" value="FKBP_PPIASE"/>
    <property type="match status" value="1"/>
</dbReference>
<protein>
    <recommendedName>
        <fullName evidence="4">peptidylprolyl isomerase</fullName>
        <ecNumber evidence="4">5.2.1.8</ecNumber>
    </recommendedName>
</protein>
<comment type="caution">
    <text evidence="6">The sequence shown here is derived from an EMBL/GenBank/DDBJ whole genome shotgun (WGS) entry which is preliminary data.</text>
</comment>
<evidence type="ECO:0000256" key="2">
    <source>
        <dbReference type="ARBA" id="ARBA00022737"/>
    </source>
</evidence>
<accession>A0A813JBT6</accession>
<dbReference type="EC" id="5.2.1.8" evidence="4"/>
<dbReference type="GO" id="GO:0003755">
    <property type="term" value="F:peptidyl-prolyl cis-trans isomerase activity"/>
    <property type="evidence" value="ECO:0007669"/>
    <property type="project" value="UniProtKB-KW"/>
</dbReference>
<keyword evidence="2" id="KW-0677">Repeat</keyword>
<evidence type="ECO:0000313" key="7">
    <source>
        <dbReference type="Proteomes" id="UP000626109"/>
    </source>
</evidence>
<dbReference type="PANTHER" id="PTHR46222">
    <property type="entry name" value="PEPTIDYL-PROLYL CIS-TRANS ISOMERASE FKBP7/14"/>
    <property type="match status" value="1"/>
</dbReference>
<keyword evidence="4" id="KW-0697">Rotamase</keyword>
<dbReference type="InterPro" id="IPR001179">
    <property type="entry name" value="PPIase_FKBP_dom"/>
</dbReference>
<organism evidence="6 7">
    <name type="scientific">Polarella glacialis</name>
    <name type="common">Dinoflagellate</name>
    <dbReference type="NCBI Taxonomy" id="89957"/>
    <lineage>
        <taxon>Eukaryota</taxon>
        <taxon>Sar</taxon>
        <taxon>Alveolata</taxon>
        <taxon>Dinophyceae</taxon>
        <taxon>Suessiales</taxon>
        <taxon>Suessiaceae</taxon>
        <taxon>Polarella</taxon>
    </lineage>
</organism>
<dbReference type="PANTHER" id="PTHR46222:SF3">
    <property type="entry name" value="PEPTIDYLPROLYL ISOMERASE"/>
    <property type="match status" value="1"/>
</dbReference>
<dbReference type="EMBL" id="CAJNNW010024941">
    <property type="protein sequence ID" value="CAE8674905.1"/>
    <property type="molecule type" value="Genomic_DNA"/>
</dbReference>
<dbReference type="InterPro" id="IPR046357">
    <property type="entry name" value="PPIase_dom_sf"/>
</dbReference>
<name>A0A813JBT6_POLGL</name>
<feature type="non-terminal residue" evidence="6">
    <location>
        <position position="1"/>
    </location>
</feature>
<keyword evidence="3" id="KW-0325">Glycoprotein</keyword>
<evidence type="ECO:0000313" key="6">
    <source>
        <dbReference type="EMBL" id="CAE8674905.1"/>
    </source>
</evidence>
<keyword evidence="4" id="KW-0413">Isomerase</keyword>
<evidence type="ECO:0000256" key="1">
    <source>
        <dbReference type="ARBA" id="ARBA00022729"/>
    </source>
</evidence>
<sequence length="227" mass="24238">AWASASSRRAALAAAGAVAISGLSARAQDGGPVGGLYTLNKPAVSGKSTFYRFDIEGNVKDIVTAELATRIIRMPENPGMCIGAEDGDLISITYAAAYEMKGVWDPTFTDEDRGFSLLGNPKKGEPRWKVYDSSRKRMAGAPFNLPLGDRTAVTGVNLGLQGMCEGEARVLYIPPSLAYGEKGNQVYGVPENALIRYEAFASRITPMTSRPKPVGEGTRFVIGKLID</sequence>
<dbReference type="AlphaFoldDB" id="A0A813JBT6"/>
<gene>
    <name evidence="6" type="ORF">PGLA2088_LOCUS19167</name>
</gene>
<evidence type="ECO:0000259" key="5">
    <source>
        <dbReference type="PROSITE" id="PS50059"/>
    </source>
</evidence>
<proteinExistence type="predicted"/>
<dbReference type="Gene3D" id="3.10.50.40">
    <property type="match status" value="1"/>
</dbReference>
<comment type="catalytic activity">
    <reaction evidence="4">
        <text>[protein]-peptidylproline (omega=180) = [protein]-peptidylproline (omega=0)</text>
        <dbReference type="Rhea" id="RHEA:16237"/>
        <dbReference type="Rhea" id="RHEA-COMP:10747"/>
        <dbReference type="Rhea" id="RHEA-COMP:10748"/>
        <dbReference type="ChEBI" id="CHEBI:83833"/>
        <dbReference type="ChEBI" id="CHEBI:83834"/>
        <dbReference type="EC" id="5.2.1.8"/>
    </reaction>
</comment>
<dbReference type="InterPro" id="IPR052273">
    <property type="entry name" value="PPIase_FKBP"/>
</dbReference>
<feature type="domain" description="PPIase FKBP-type" evidence="5">
    <location>
        <begin position="87"/>
        <end position="205"/>
    </location>
</feature>
<evidence type="ECO:0000256" key="4">
    <source>
        <dbReference type="PROSITE-ProRule" id="PRU00277"/>
    </source>
</evidence>
<keyword evidence="1" id="KW-0732">Signal</keyword>
<dbReference type="Proteomes" id="UP000626109">
    <property type="component" value="Unassembled WGS sequence"/>
</dbReference>